<evidence type="ECO:0000313" key="2">
    <source>
        <dbReference type="Proteomes" id="UP001596016"/>
    </source>
</evidence>
<dbReference type="RefSeq" id="WP_378228556.1">
    <property type="nucleotide sequence ID" value="NZ_JBHSLL010000015.1"/>
</dbReference>
<proteinExistence type="predicted"/>
<comment type="caution">
    <text evidence="1">The sequence shown here is derived from an EMBL/GenBank/DDBJ whole genome shotgun (WGS) entry which is preliminary data.</text>
</comment>
<keyword evidence="2" id="KW-1185">Reference proteome</keyword>
<accession>A0ABW0GZ01</accession>
<evidence type="ECO:0000313" key="1">
    <source>
        <dbReference type="EMBL" id="MFC5385613.1"/>
    </source>
</evidence>
<gene>
    <name evidence="1" type="ORF">ACFPLB_06470</name>
</gene>
<reference evidence="2" key="1">
    <citation type="journal article" date="2019" name="Int. J. Syst. Evol. Microbiol.">
        <title>The Global Catalogue of Microorganisms (GCM) 10K type strain sequencing project: providing services to taxonomists for standard genome sequencing and annotation.</title>
        <authorList>
            <consortium name="The Broad Institute Genomics Platform"/>
            <consortium name="The Broad Institute Genome Sequencing Center for Infectious Disease"/>
            <person name="Wu L."/>
            <person name="Ma J."/>
        </authorList>
    </citation>
    <scope>NUCLEOTIDE SEQUENCE [LARGE SCALE GENOMIC DNA]</scope>
    <source>
        <strain evidence="2">CGMCC 4.1415</strain>
    </source>
</reference>
<dbReference type="InterPro" id="IPR018912">
    <property type="entry name" value="DUF2478"/>
</dbReference>
<sequence length="171" mass="18288">MMASPIAVIAGADTAAIQALLQNAVTQWRADGLTICGMIEERDEVVEGRCSCGVLRNLTTNEGFPMYLDEPPAHTSCHIDEVSVTHAGESVLDQIAQADIVVLSRFGKVEAAGSGLFHAFEAARAQGKPIITSVAPKHDYQWQRFAPDAMLISPSQGKIRDWARSIAAPGS</sequence>
<protein>
    <submittedName>
        <fullName evidence="1">DUF2478 domain-containing protein</fullName>
    </submittedName>
</protein>
<dbReference type="Pfam" id="PF10649">
    <property type="entry name" value="DUF2478"/>
    <property type="match status" value="1"/>
</dbReference>
<dbReference type="Proteomes" id="UP001596016">
    <property type="component" value="Unassembled WGS sequence"/>
</dbReference>
<name>A0ABW0GZ01_9HYPH</name>
<organism evidence="1 2">
    <name type="scientific">Aquamicrobium segne</name>
    <dbReference type="NCBI Taxonomy" id="469547"/>
    <lineage>
        <taxon>Bacteria</taxon>
        <taxon>Pseudomonadati</taxon>
        <taxon>Pseudomonadota</taxon>
        <taxon>Alphaproteobacteria</taxon>
        <taxon>Hyphomicrobiales</taxon>
        <taxon>Phyllobacteriaceae</taxon>
        <taxon>Aquamicrobium</taxon>
    </lineage>
</organism>
<dbReference type="EMBL" id="JBHSLL010000015">
    <property type="protein sequence ID" value="MFC5385613.1"/>
    <property type="molecule type" value="Genomic_DNA"/>
</dbReference>